<evidence type="ECO:0000256" key="1">
    <source>
        <dbReference type="SAM" id="Phobius"/>
    </source>
</evidence>
<feature type="transmembrane region" description="Helical" evidence="1">
    <location>
        <begin position="46"/>
        <end position="65"/>
    </location>
</feature>
<accession>A0A2W5N9B2</accession>
<sequence>MRSINPSDICLNSQAAINRLTRRRRKRRASMRYWNEWNEKTATGTVRGDLLVGALIALPFVIALLV</sequence>
<evidence type="ECO:0000313" key="2">
    <source>
        <dbReference type="EMBL" id="PZQ48869.1"/>
    </source>
</evidence>
<proteinExistence type="predicted"/>
<evidence type="ECO:0000313" key="3">
    <source>
        <dbReference type="Proteomes" id="UP000249417"/>
    </source>
</evidence>
<protein>
    <submittedName>
        <fullName evidence="2">Uncharacterized protein</fullName>
    </submittedName>
</protein>
<keyword evidence="1" id="KW-0472">Membrane</keyword>
<name>A0A2W5N9B2_9BACT</name>
<dbReference type="EMBL" id="QFQB01000002">
    <property type="protein sequence ID" value="PZQ48869.1"/>
    <property type="molecule type" value="Genomic_DNA"/>
</dbReference>
<keyword evidence="1" id="KW-1133">Transmembrane helix</keyword>
<gene>
    <name evidence="2" type="ORF">DI551_00630</name>
</gene>
<dbReference type="AlphaFoldDB" id="A0A2W5N9B2"/>
<comment type="caution">
    <text evidence="2">The sequence shown here is derived from an EMBL/GenBank/DDBJ whole genome shotgun (WGS) entry which is preliminary data.</text>
</comment>
<dbReference type="Proteomes" id="UP000249417">
    <property type="component" value="Unassembled WGS sequence"/>
</dbReference>
<reference evidence="2 3" key="1">
    <citation type="submission" date="2017-08" db="EMBL/GenBank/DDBJ databases">
        <title>Infants hospitalized years apart are colonized by the same room-sourced microbial strains.</title>
        <authorList>
            <person name="Brooks B."/>
            <person name="Olm M.R."/>
            <person name="Firek B.A."/>
            <person name="Baker R."/>
            <person name="Thomas B.C."/>
            <person name="Morowitz M.J."/>
            <person name="Banfield J.F."/>
        </authorList>
    </citation>
    <scope>NUCLEOTIDE SEQUENCE [LARGE SCALE GENOMIC DNA]</scope>
    <source>
        <strain evidence="2">S2_005_002_R2_29</strain>
    </source>
</reference>
<organism evidence="2 3">
    <name type="scientific">Micavibrio aeruginosavorus</name>
    <dbReference type="NCBI Taxonomy" id="349221"/>
    <lineage>
        <taxon>Bacteria</taxon>
        <taxon>Pseudomonadati</taxon>
        <taxon>Bdellovibrionota</taxon>
        <taxon>Bdellovibrionia</taxon>
        <taxon>Bdellovibrionales</taxon>
        <taxon>Pseudobdellovibrionaceae</taxon>
        <taxon>Micavibrio</taxon>
    </lineage>
</organism>
<keyword evidence="1" id="KW-0812">Transmembrane</keyword>